<evidence type="ECO:0000256" key="5">
    <source>
        <dbReference type="ARBA" id="ARBA00048200"/>
    </source>
</evidence>
<dbReference type="GO" id="GO:0005829">
    <property type="term" value="C:cytosol"/>
    <property type="evidence" value="ECO:0007669"/>
    <property type="project" value="TreeGrafter"/>
</dbReference>
<feature type="domain" description="RmlD-like substrate binding" evidence="7">
    <location>
        <begin position="3"/>
        <end position="291"/>
    </location>
</feature>
<dbReference type="RefSeq" id="WP_145144647.1">
    <property type="nucleotide sequence ID" value="NZ_VLKY01000014.1"/>
</dbReference>
<comment type="similarity">
    <text evidence="2 6">Belongs to the dTDP-4-dehydrorhamnose reductase family.</text>
</comment>
<dbReference type="SUPFAM" id="SSF51735">
    <property type="entry name" value="NAD(P)-binding Rossmann-fold domains"/>
    <property type="match status" value="1"/>
</dbReference>
<dbReference type="Gene3D" id="3.90.25.10">
    <property type="entry name" value="UDP-galactose 4-epimerase, domain 1"/>
    <property type="match status" value="1"/>
</dbReference>
<comment type="caution">
    <text evidence="8">The sequence shown here is derived from an EMBL/GenBank/DDBJ whole genome shotgun (WGS) entry which is preliminary data.</text>
</comment>
<dbReference type="EC" id="1.1.1.133" evidence="3 6"/>
<comment type="cofactor">
    <cofactor evidence="6">
        <name>Mg(2+)</name>
        <dbReference type="ChEBI" id="CHEBI:18420"/>
    </cofactor>
    <text evidence="6">Binds 1 Mg(2+) ion per monomer.</text>
</comment>
<evidence type="ECO:0000256" key="4">
    <source>
        <dbReference type="ARBA" id="ARBA00017099"/>
    </source>
</evidence>
<dbReference type="InterPro" id="IPR005913">
    <property type="entry name" value="dTDP_dehydrorham_reduct"/>
</dbReference>
<dbReference type="Gene3D" id="3.40.50.720">
    <property type="entry name" value="NAD(P)-binding Rossmann-like Domain"/>
    <property type="match status" value="1"/>
</dbReference>
<dbReference type="EMBL" id="VLKY01000014">
    <property type="protein sequence ID" value="TWI50840.1"/>
    <property type="molecule type" value="Genomic_DNA"/>
</dbReference>
<evidence type="ECO:0000259" key="7">
    <source>
        <dbReference type="Pfam" id="PF04321"/>
    </source>
</evidence>
<dbReference type="AlphaFoldDB" id="A0A562Q3W2"/>
<organism evidence="8 9">
    <name type="scientific">Pseudomonas duriflava</name>
    <dbReference type="NCBI Taxonomy" id="459528"/>
    <lineage>
        <taxon>Bacteria</taxon>
        <taxon>Pseudomonadati</taxon>
        <taxon>Pseudomonadota</taxon>
        <taxon>Gammaproteobacteria</taxon>
        <taxon>Pseudomonadales</taxon>
        <taxon>Pseudomonadaceae</taxon>
        <taxon>Pseudomonas</taxon>
    </lineage>
</organism>
<keyword evidence="9" id="KW-1185">Reference proteome</keyword>
<comment type="pathway">
    <text evidence="1 6">Carbohydrate biosynthesis; dTDP-L-rhamnose biosynthesis.</text>
</comment>
<keyword evidence="6" id="KW-0560">Oxidoreductase</keyword>
<sequence length="299" mass="33558">MRMRLMLLGGGNALGQALIRLGAEEDIYFLAPRPPAQGWDASHLTRLLDDTRPDAVINLAYYFDWFQAELPDDEHLFHQARAVERLAELCQHYALPLIQPSSYRIFDGGRTSAYSEKDDANPLGVRGQALWTIEQSVRALCPRHILLRLGWLLDESSQGWLDRFLRRVSLGERLCLADDRRGSPTPVDDAARVILAIIKQLDCAAPLWGTYHYGGVEAVTQLTLGHAILAEAGALMLLPEARLEAQAHTQAENAAEEPQNAVLTCKKILNTFGIKPRNWRSELPAVLERYYRQIGNRNA</sequence>
<comment type="function">
    <text evidence="6">Catalyzes the reduction of dTDP-6-deoxy-L-lyxo-4-hexulose to yield dTDP-L-rhamnose.</text>
</comment>
<evidence type="ECO:0000313" key="8">
    <source>
        <dbReference type="EMBL" id="TWI50840.1"/>
    </source>
</evidence>
<evidence type="ECO:0000256" key="1">
    <source>
        <dbReference type="ARBA" id="ARBA00004781"/>
    </source>
</evidence>
<dbReference type="GO" id="GO:0019305">
    <property type="term" value="P:dTDP-rhamnose biosynthetic process"/>
    <property type="evidence" value="ECO:0007669"/>
    <property type="project" value="UniProtKB-UniPathway"/>
</dbReference>
<reference evidence="8 9" key="1">
    <citation type="journal article" date="2015" name="Stand. Genomic Sci.">
        <title>Genomic Encyclopedia of Bacterial and Archaeal Type Strains, Phase III: the genomes of soil and plant-associated and newly described type strains.</title>
        <authorList>
            <person name="Whitman W.B."/>
            <person name="Woyke T."/>
            <person name="Klenk H.P."/>
            <person name="Zhou Y."/>
            <person name="Lilburn T.G."/>
            <person name="Beck B.J."/>
            <person name="De Vos P."/>
            <person name="Vandamme P."/>
            <person name="Eisen J.A."/>
            <person name="Garrity G."/>
            <person name="Hugenholtz P."/>
            <person name="Kyrpides N.C."/>
        </authorList>
    </citation>
    <scope>NUCLEOTIDE SEQUENCE [LARGE SCALE GENOMIC DNA]</scope>
    <source>
        <strain evidence="8 9">CGMCC 1.6858</strain>
    </source>
</reference>
<dbReference type="OrthoDB" id="9803892at2"/>
<dbReference type="GO" id="GO:0009243">
    <property type="term" value="P:O antigen biosynthetic process"/>
    <property type="evidence" value="ECO:0007669"/>
    <property type="project" value="UniProtKB-UniPathway"/>
</dbReference>
<protein>
    <recommendedName>
        <fullName evidence="4 6">dTDP-4-dehydrorhamnose reductase</fullName>
        <ecNumber evidence="3 6">1.1.1.133</ecNumber>
    </recommendedName>
</protein>
<dbReference type="Pfam" id="PF04321">
    <property type="entry name" value="RmlD_sub_bind"/>
    <property type="match status" value="1"/>
</dbReference>
<evidence type="ECO:0000256" key="2">
    <source>
        <dbReference type="ARBA" id="ARBA00010944"/>
    </source>
</evidence>
<dbReference type="PANTHER" id="PTHR10491:SF4">
    <property type="entry name" value="METHIONINE ADENOSYLTRANSFERASE 2 SUBUNIT BETA"/>
    <property type="match status" value="1"/>
</dbReference>
<gene>
    <name evidence="8" type="ORF">IQ22_03756</name>
</gene>
<dbReference type="PANTHER" id="PTHR10491">
    <property type="entry name" value="DTDP-4-DEHYDRORHAMNOSE REDUCTASE"/>
    <property type="match status" value="1"/>
</dbReference>
<dbReference type="UniPathway" id="UPA00124"/>
<dbReference type="GO" id="GO:0008831">
    <property type="term" value="F:dTDP-4-dehydrorhamnose reductase activity"/>
    <property type="evidence" value="ECO:0007669"/>
    <property type="project" value="UniProtKB-EC"/>
</dbReference>
<dbReference type="InterPro" id="IPR029903">
    <property type="entry name" value="RmlD-like-bd"/>
</dbReference>
<evidence type="ECO:0000313" key="9">
    <source>
        <dbReference type="Proteomes" id="UP000316905"/>
    </source>
</evidence>
<accession>A0A562Q3W2</accession>
<dbReference type="InterPro" id="IPR036291">
    <property type="entry name" value="NAD(P)-bd_dom_sf"/>
</dbReference>
<name>A0A562Q3W2_9PSED</name>
<keyword evidence="6" id="KW-0521">NADP</keyword>
<dbReference type="Proteomes" id="UP000316905">
    <property type="component" value="Unassembled WGS sequence"/>
</dbReference>
<evidence type="ECO:0000256" key="3">
    <source>
        <dbReference type="ARBA" id="ARBA00012929"/>
    </source>
</evidence>
<comment type="catalytic activity">
    <reaction evidence="5 6">
        <text>dTDP-beta-L-rhamnose + NADP(+) = dTDP-4-dehydro-beta-L-rhamnose + NADPH + H(+)</text>
        <dbReference type="Rhea" id="RHEA:21796"/>
        <dbReference type="ChEBI" id="CHEBI:15378"/>
        <dbReference type="ChEBI" id="CHEBI:57510"/>
        <dbReference type="ChEBI" id="CHEBI:57783"/>
        <dbReference type="ChEBI" id="CHEBI:58349"/>
        <dbReference type="ChEBI" id="CHEBI:62830"/>
        <dbReference type="EC" id="1.1.1.133"/>
    </reaction>
</comment>
<evidence type="ECO:0000256" key="6">
    <source>
        <dbReference type="RuleBase" id="RU364082"/>
    </source>
</evidence>
<dbReference type="UniPathway" id="UPA00281"/>
<proteinExistence type="inferred from homology"/>